<sequence>MSRAGTPPRIWRVLGDKRGDNAQVEVIADALERARGWTSELRHLEMLPKYVHGKPRVGPSLHHIDPSRSDTLEPPWPDLILTRGRRPSNAALWIKAQSGGRTRIVLVGKPAGWLTHYMSHFDLIVTSSETLPAPFGNVMQIDLPLMQVSADRLAAGRAEWEGTLAPLPRPLVAVLIGGPTSPYVYNAETGARLHARIARVLADGGTPWLVGSRRTPPGFLDRVRRGFDDRLRVFDWARPEGGNPYTGLLALADRFVVTGDSISMQVEVARLGKPLEILPLPFGWLGRVDDARRRAAAWMFQPPRDDRLAERARLTAARGLYHLRLMQQTRHFPRFHQALIDRGLACWAGADGPDGAGGTGDQRVSAATADDVAHILRRIDPLLRGA</sequence>
<dbReference type="InterPro" id="IPR009367">
    <property type="entry name" value="Elm1-like"/>
</dbReference>
<protein>
    <submittedName>
        <fullName evidence="1">Mitochondrial fission ELM1 family protein</fullName>
    </submittedName>
</protein>
<dbReference type="RefSeq" id="WP_377069834.1">
    <property type="nucleotide sequence ID" value="NZ_JBHMEC010000017.1"/>
</dbReference>
<dbReference type="PANTHER" id="PTHR33986">
    <property type="entry name" value="OS02G0535700 PROTEIN"/>
    <property type="match status" value="1"/>
</dbReference>
<dbReference type="PANTHER" id="PTHR33986:SF15">
    <property type="entry name" value="MITOCHONDRIAL FISSION PROTEIN ELM1"/>
    <property type="match status" value="1"/>
</dbReference>
<keyword evidence="2" id="KW-1185">Reference proteome</keyword>
<dbReference type="SUPFAM" id="SSF53756">
    <property type="entry name" value="UDP-Glycosyltransferase/glycogen phosphorylase"/>
    <property type="match status" value="1"/>
</dbReference>
<comment type="caution">
    <text evidence="1">The sequence shown here is derived from an EMBL/GenBank/DDBJ whole genome shotgun (WGS) entry which is preliminary data.</text>
</comment>
<name>A0ABV5I117_9RHOB</name>
<organism evidence="1 2">
    <name type="scientific">Roseovarius ramblicola</name>
    <dbReference type="NCBI Taxonomy" id="2022336"/>
    <lineage>
        <taxon>Bacteria</taxon>
        <taxon>Pseudomonadati</taxon>
        <taxon>Pseudomonadota</taxon>
        <taxon>Alphaproteobacteria</taxon>
        <taxon>Rhodobacterales</taxon>
        <taxon>Roseobacteraceae</taxon>
        <taxon>Roseovarius</taxon>
    </lineage>
</organism>
<dbReference type="Pfam" id="PF06258">
    <property type="entry name" value="Mito_fiss_Elm1"/>
    <property type="match status" value="1"/>
</dbReference>
<evidence type="ECO:0000313" key="1">
    <source>
        <dbReference type="EMBL" id="MFB9150292.1"/>
    </source>
</evidence>
<gene>
    <name evidence="1" type="ORF">ACFFU4_11090</name>
</gene>
<proteinExistence type="predicted"/>
<evidence type="ECO:0000313" key="2">
    <source>
        <dbReference type="Proteomes" id="UP001589670"/>
    </source>
</evidence>
<dbReference type="EMBL" id="JBHMEC010000017">
    <property type="protein sequence ID" value="MFB9150292.1"/>
    <property type="molecule type" value="Genomic_DNA"/>
</dbReference>
<reference evidence="1 2" key="1">
    <citation type="submission" date="2024-09" db="EMBL/GenBank/DDBJ databases">
        <authorList>
            <person name="Sun Q."/>
            <person name="Mori K."/>
        </authorList>
    </citation>
    <scope>NUCLEOTIDE SEQUENCE [LARGE SCALE GENOMIC DNA]</scope>
    <source>
        <strain evidence="1 2">CECT 9424</strain>
    </source>
</reference>
<accession>A0ABV5I117</accession>
<dbReference type="Proteomes" id="UP001589670">
    <property type="component" value="Unassembled WGS sequence"/>
</dbReference>